<keyword evidence="3" id="KW-0238">DNA-binding</keyword>
<dbReference type="Pfam" id="PF04545">
    <property type="entry name" value="Sigma70_r4"/>
    <property type="match status" value="1"/>
</dbReference>
<name>A0A8J2U0G2_9MICO</name>
<gene>
    <name evidence="7" type="ORF">GCM10011333_29420</name>
</gene>
<dbReference type="SUPFAM" id="SSF100950">
    <property type="entry name" value="NagB/RpiA/CoA transferase-like"/>
    <property type="match status" value="1"/>
</dbReference>
<keyword evidence="8" id="KW-1185">Reference proteome</keyword>
<dbReference type="GO" id="GO:0003700">
    <property type="term" value="F:DNA-binding transcription factor activity"/>
    <property type="evidence" value="ECO:0007669"/>
    <property type="project" value="InterPro"/>
</dbReference>
<evidence type="ECO:0000259" key="5">
    <source>
        <dbReference type="Pfam" id="PF04198"/>
    </source>
</evidence>
<evidence type="ECO:0000313" key="8">
    <source>
        <dbReference type="Proteomes" id="UP000616114"/>
    </source>
</evidence>
<dbReference type="Gene3D" id="1.10.10.10">
    <property type="entry name" value="Winged helix-like DNA-binding domain superfamily/Winged helix DNA-binding domain"/>
    <property type="match status" value="1"/>
</dbReference>
<dbReference type="SUPFAM" id="SSF88659">
    <property type="entry name" value="Sigma3 and sigma4 domains of RNA polymerase sigma factors"/>
    <property type="match status" value="1"/>
</dbReference>
<feature type="domain" description="RNA polymerase sigma-70 region 4" evidence="6">
    <location>
        <begin position="9"/>
        <end position="53"/>
    </location>
</feature>
<dbReference type="InterPro" id="IPR007630">
    <property type="entry name" value="RNA_pol_sigma70_r4"/>
</dbReference>
<dbReference type="InterPro" id="IPR037171">
    <property type="entry name" value="NagB/RpiA_transferase-like"/>
</dbReference>
<dbReference type="GO" id="GO:0003677">
    <property type="term" value="F:DNA binding"/>
    <property type="evidence" value="ECO:0007669"/>
    <property type="project" value="UniProtKB-KW"/>
</dbReference>
<protein>
    <submittedName>
        <fullName evidence="7">Transcriptional regulator</fullName>
    </submittedName>
</protein>
<dbReference type="Gene3D" id="3.40.50.1360">
    <property type="match status" value="1"/>
</dbReference>
<dbReference type="InterPro" id="IPR051054">
    <property type="entry name" value="SorC_transcr_regulators"/>
</dbReference>
<dbReference type="PANTHER" id="PTHR34294">
    <property type="entry name" value="TRANSCRIPTIONAL REGULATOR-RELATED"/>
    <property type="match status" value="1"/>
</dbReference>
<evidence type="ECO:0000256" key="1">
    <source>
        <dbReference type="ARBA" id="ARBA00010466"/>
    </source>
</evidence>
<dbReference type="GO" id="GO:0006352">
    <property type="term" value="P:DNA-templated transcription initiation"/>
    <property type="evidence" value="ECO:0007669"/>
    <property type="project" value="InterPro"/>
</dbReference>
<evidence type="ECO:0000256" key="2">
    <source>
        <dbReference type="ARBA" id="ARBA00023015"/>
    </source>
</evidence>
<proteinExistence type="inferred from homology"/>
<dbReference type="EMBL" id="BMFY01000015">
    <property type="protein sequence ID" value="GGA24508.1"/>
    <property type="molecule type" value="Genomic_DNA"/>
</dbReference>
<dbReference type="InterPro" id="IPR036388">
    <property type="entry name" value="WH-like_DNA-bd_sf"/>
</dbReference>
<keyword evidence="2" id="KW-0805">Transcription regulation</keyword>
<feature type="domain" description="Sugar-binding" evidence="5">
    <location>
        <begin position="65"/>
        <end position="322"/>
    </location>
</feature>
<dbReference type="PANTHER" id="PTHR34294:SF1">
    <property type="entry name" value="TRANSCRIPTIONAL REGULATOR LSRR"/>
    <property type="match status" value="1"/>
</dbReference>
<dbReference type="GO" id="GO:0030246">
    <property type="term" value="F:carbohydrate binding"/>
    <property type="evidence" value="ECO:0007669"/>
    <property type="project" value="InterPro"/>
</dbReference>
<reference evidence="7" key="2">
    <citation type="submission" date="2020-09" db="EMBL/GenBank/DDBJ databases">
        <authorList>
            <person name="Sun Q."/>
            <person name="Zhou Y."/>
        </authorList>
    </citation>
    <scope>NUCLEOTIDE SEQUENCE</scope>
    <source>
        <strain evidence="7">CGMCC 1.12785</strain>
    </source>
</reference>
<dbReference type="Proteomes" id="UP000616114">
    <property type="component" value="Unassembled WGS sequence"/>
</dbReference>
<evidence type="ECO:0000256" key="4">
    <source>
        <dbReference type="ARBA" id="ARBA00023163"/>
    </source>
</evidence>
<evidence type="ECO:0000259" key="6">
    <source>
        <dbReference type="Pfam" id="PF04545"/>
    </source>
</evidence>
<evidence type="ECO:0000313" key="7">
    <source>
        <dbReference type="EMBL" id="GGA24508.1"/>
    </source>
</evidence>
<comment type="caution">
    <text evidence="7">The sequence shown here is derived from an EMBL/GenBank/DDBJ whole genome shotgun (WGS) entry which is preliminary data.</text>
</comment>
<evidence type="ECO:0000256" key="3">
    <source>
        <dbReference type="ARBA" id="ARBA00023125"/>
    </source>
</evidence>
<dbReference type="Pfam" id="PF04198">
    <property type="entry name" value="Sugar-bind"/>
    <property type="match status" value="1"/>
</dbReference>
<keyword evidence="4" id="KW-0804">Transcription</keyword>
<dbReference type="RefSeq" id="WP_188551657.1">
    <property type="nucleotide sequence ID" value="NZ_BMFY01000015.1"/>
</dbReference>
<reference evidence="7" key="1">
    <citation type="journal article" date="2014" name="Int. J. Syst. Evol. Microbiol.">
        <title>Complete genome sequence of Corynebacterium casei LMG S-19264T (=DSM 44701T), isolated from a smear-ripened cheese.</title>
        <authorList>
            <consortium name="US DOE Joint Genome Institute (JGI-PGF)"/>
            <person name="Walter F."/>
            <person name="Albersmeier A."/>
            <person name="Kalinowski J."/>
            <person name="Ruckert C."/>
        </authorList>
    </citation>
    <scope>NUCLEOTIDE SEQUENCE</scope>
    <source>
        <strain evidence="7">CGMCC 1.12785</strain>
    </source>
</reference>
<dbReference type="InterPro" id="IPR007324">
    <property type="entry name" value="Sugar-bd_dom_put"/>
</dbReference>
<organism evidence="7 8">
    <name type="scientific">Sediminivirga luteola</name>
    <dbReference type="NCBI Taxonomy" id="1774748"/>
    <lineage>
        <taxon>Bacteria</taxon>
        <taxon>Bacillati</taxon>
        <taxon>Actinomycetota</taxon>
        <taxon>Actinomycetes</taxon>
        <taxon>Micrococcales</taxon>
        <taxon>Brevibacteriaceae</taxon>
        <taxon>Sediminivirga</taxon>
    </lineage>
</organism>
<dbReference type="InterPro" id="IPR013324">
    <property type="entry name" value="RNA_pol_sigma_r3/r4-like"/>
</dbReference>
<accession>A0A8J2U0G2</accession>
<comment type="similarity">
    <text evidence="1">Belongs to the SorC transcriptional regulatory family.</text>
</comment>
<sequence>MAATNSASSLPRRTRDALLAAQMYYLQDLTMDTIARELGTSRSTVSRLLSHARDTGLVEITVHSPLEEPRRIESEVRRRFGVTAHVVPTPDRMNESDRLERVALTAARILGSFFDSNMNIGIAWGSTMTAISRHLRSHPTHNSKIVQLNGAANPHTTGLLYASEILDRFGRAFGMSVQQFPVPAIFDDPATKEALWRERSIRRVLEMQQALDVALFGLGSPFSGVPSHVYSGGYLDEEDFRALAEAGVVGDVATVFFRADGTDDGIALNQRSSGPDLETLRRAPRRICVLAGEAKLAALEGALQAGLITDLIIDATTARRLVPSDRDRARR</sequence>
<dbReference type="AlphaFoldDB" id="A0A8J2U0G2"/>